<accession>A0A7E0</accession>
<sequence>MLLDLLDMQTVTEAMQEIYHRYPDIEPRIKKSDYAMLSYILCVIMYNVDDVPRHIGNYLRRLRYTTD</sequence>
<dbReference type="EMBL" id="AB231700">
    <property type="protein sequence ID" value="BAF36117.1"/>
    <property type="molecule type" value="Genomic_DNA"/>
</dbReference>
<dbReference type="Proteomes" id="UP000001249">
    <property type="component" value="Segment"/>
</dbReference>
<name>A0A7E0_9CAUD</name>
<keyword evidence="2" id="KW-1185">Reference proteome</keyword>
<reference evidence="2" key="1">
    <citation type="journal article" date="2008" name="J. Bacteriol.">
        <title>Ma-LMM01 infecting toxic Microcystis aeruginosa illuminates diverse cyanophage genome strategies.</title>
        <authorList>
            <person name="Yoshida T."/>
            <person name="Nagasaki K."/>
            <person name="Takashima Y."/>
            <person name="Shirai Y."/>
            <person name="Tomaru Y."/>
            <person name="Takao Y."/>
            <person name="Sakamoto S."/>
            <person name="Hiroishi S."/>
            <person name="Ogata H."/>
        </authorList>
    </citation>
    <scope>NUCLEOTIDE SEQUENCE</scope>
</reference>
<proteinExistence type="predicted"/>
<evidence type="ECO:0000313" key="1">
    <source>
        <dbReference type="EMBL" id="BAF36117.1"/>
    </source>
</evidence>
<evidence type="ECO:0000313" key="2">
    <source>
        <dbReference type="Proteomes" id="UP000001249"/>
    </source>
</evidence>
<dbReference type="RefSeq" id="YP_851040.1">
    <property type="nucleotide sequence ID" value="NC_008562.1"/>
</dbReference>
<dbReference type="GeneID" id="4484410"/>
<protein>
    <submittedName>
        <fullName evidence="1">Uncharacterized protein</fullName>
    </submittedName>
</protein>
<dbReference type="KEGG" id="vg:4484410"/>
<organism evidence="1 2">
    <name type="scientific">Microcystis phage LMM01</name>
    <dbReference type="NCBI Taxonomy" id="2856824"/>
    <lineage>
        <taxon>Viruses</taxon>
        <taxon>Duplodnaviria</taxon>
        <taxon>Heunggongvirae</taxon>
        <taxon>Uroviricota</taxon>
        <taxon>Caudoviricetes</taxon>
        <taxon>Fukuivirus</taxon>
        <taxon>Fukuivirus LMM01</taxon>
    </lineage>
</organism>